<protein>
    <recommendedName>
        <fullName evidence="2 5">peptidylprolyl isomerase</fullName>
        <ecNumber evidence="2 5">5.2.1.8</ecNumber>
    </recommendedName>
</protein>
<evidence type="ECO:0000256" key="3">
    <source>
        <dbReference type="ARBA" id="ARBA00023110"/>
    </source>
</evidence>
<feature type="domain" description="PPIase FKBP-type" evidence="6">
    <location>
        <begin position="13"/>
        <end position="103"/>
    </location>
</feature>
<gene>
    <name evidence="7" type="ORF">PGLA2088_LOCUS19404</name>
</gene>
<dbReference type="FunFam" id="3.10.50.40:FF:000025">
    <property type="entry name" value="Peptidylprolyl isomerase"/>
    <property type="match status" value="1"/>
</dbReference>
<dbReference type="Proteomes" id="UP000626109">
    <property type="component" value="Unassembled WGS sequence"/>
</dbReference>
<name>A0A813JF02_POLGL</name>
<feature type="non-terminal residue" evidence="7">
    <location>
        <position position="1"/>
    </location>
</feature>
<dbReference type="GO" id="GO:0003755">
    <property type="term" value="F:peptidyl-prolyl cis-trans isomerase activity"/>
    <property type="evidence" value="ECO:0007669"/>
    <property type="project" value="UniProtKB-KW"/>
</dbReference>
<evidence type="ECO:0000256" key="2">
    <source>
        <dbReference type="ARBA" id="ARBA00013194"/>
    </source>
</evidence>
<comment type="catalytic activity">
    <reaction evidence="1 5">
        <text>[protein]-peptidylproline (omega=180) = [protein]-peptidylproline (omega=0)</text>
        <dbReference type="Rhea" id="RHEA:16237"/>
        <dbReference type="Rhea" id="RHEA-COMP:10747"/>
        <dbReference type="Rhea" id="RHEA-COMP:10748"/>
        <dbReference type="ChEBI" id="CHEBI:83833"/>
        <dbReference type="ChEBI" id="CHEBI:83834"/>
        <dbReference type="EC" id="5.2.1.8"/>
    </reaction>
</comment>
<keyword evidence="3 5" id="KW-0697">Rotamase</keyword>
<dbReference type="InterPro" id="IPR050689">
    <property type="entry name" value="FKBP-type_PPIase"/>
</dbReference>
<dbReference type="PANTHER" id="PTHR10516">
    <property type="entry name" value="PEPTIDYL-PROLYL CIS-TRANS ISOMERASE"/>
    <property type="match status" value="1"/>
</dbReference>
<evidence type="ECO:0000256" key="5">
    <source>
        <dbReference type="PROSITE-ProRule" id="PRU00277"/>
    </source>
</evidence>
<dbReference type="AlphaFoldDB" id="A0A813JF02"/>
<dbReference type="Pfam" id="PF00254">
    <property type="entry name" value="FKBP_C"/>
    <property type="match status" value="1"/>
</dbReference>
<dbReference type="PROSITE" id="PS50059">
    <property type="entry name" value="FKBP_PPIASE"/>
    <property type="match status" value="1"/>
</dbReference>
<comment type="caution">
    <text evidence="7">The sequence shown here is derived from an EMBL/GenBank/DDBJ whole genome shotgun (WGS) entry which is preliminary data.</text>
</comment>
<sequence>VKPGDDKTFPQIGDTLSIHYTGSLASDGTQFDSSRDRGEPLIFRVGLGKVIKGWDEGVLKMSKGERAVLRIPAELGYGSKGSPGGSIPADADLVFDVELLSIVGTSRIDASVGMY</sequence>
<keyword evidence="4 5" id="KW-0413">Isomerase</keyword>
<evidence type="ECO:0000256" key="1">
    <source>
        <dbReference type="ARBA" id="ARBA00000971"/>
    </source>
</evidence>
<dbReference type="InterPro" id="IPR001179">
    <property type="entry name" value="PPIase_FKBP_dom"/>
</dbReference>
<dbReference type="EC" id="5.2.1.8" evidence="2 5"/>
<dbReference type="EMBL" id="CAJNNW010025072">
    <property type="protein sequence ID" value="CAE8675474.1"/>
    <property type="molecule type" value="Genomic_DNA"/>
</dbReference>
<evidence type="ECO:0000259" key="6">
    <source>
        <dbReference type="PROSITE" id="PS50059"/>
    </source>
</evidence>
<dbReference type="PANTHER" id="PTHR10516:SF443">
    <property type="entry name" value="FK506-BINDING PROTEIN 59-RELATED"/>
    <property type="match status" value="1"/>
</dbReference>
<evidence type="ECO:0000313" key="7">
    <source>
        <dbReference type="EMBL" id="CAE8675474.1"/>
    </source>
</evidence>
<dbReference type="InterPro" id="IPR046357">
    <property type="entry name" value="PPIase_dom_sf"/>
</dbReference>
<accession>A0A813JF02</accession>
<dbReference type="SUPFAM" id="SSF54534">
    <property type="entry name" value="FKBP-like"/>
    <property type="match status" value="1"/>
</dbReference>
<proteinExistence type="predicted"/>
<evidence type="ECO:0000313" key="8">
    <source>
        <dbReference type="Proteomes" id="UP000626109"/>
    </source>
</evidence>
<organism evidence="7 8">
    <name type="scientific">Polarella glacialis</name>
    <name type="common">Dinoflagellate</name>
    <dbReference type="NCBI Taxonomy" id="89957"/>
    <lineage>
        <taxon>Eukaryota</taxon>
        <taxon>Sar</taxon>
        <taxon>Alveolata</taxon>
        <taxon>Dinophyceae</taxon>
        <taxon>Suessiales</taxon>
        <taxon>Suessiaceae</taxon>
        <taxon>Polarella</taxon>
    </lineage>
</organism>
<dbReference type="GO" id="GO:0005737">
    <property type="term" value="C:cytoplasm"/>
    <property type="evidence" value="ECO:0007669"/>
    <property type="project" value="TreeGrafter"/>
</dbReference>
<dbReference type="Gene3D" id="3.10.50.40">
    <property type="match status" value="1"/>
</dbReference>
<reference evidence="7" key="1">
    <citation type="submission" date="2021-02" db="EMBL/GenBank/DDBJ databases">
        <authorList>
            <person name="Dougan E. K."/>
            <person name="Rhodes N."/>
            <person name="Thang M."/>
            <person name="Chan C."/>
        </authorList>
    </citation>
    <scope>NUCLEOTIDE SEQUENCE</scope>
</reference>
<evidence type="ECO:0000256" key="4">
    <source>
        <dbReference type="ARBA" id="ARBA00023235"/>
    </source>
</evidence>